<comment type="catalytic activity">
    <reaction evidence="6">
        <text>a 5'-end (N(7)-methyl 5'-triphosphoguanosine)-ribonucleoside in mRNA + H2O = N(7)-methyl-GMP + a 5'-end diphospho-ribonucleoside in mRNA + 2 H(+)</text>
        <dbReference type="Rhea" id="RHEA:65388"/>
        <dbReference type="Rhea" id="RHEA-COMP:17165"/>
        <dbReference type="Rhea" id="RHEA-COMP:17167"/>
        <dbReference type="ChEBI" id="CHEBI:15377"/>
        <dbReference type="ChEBI" id="CHEBI:15378"/>
        <dbReference type="ChEBI" id="CHEBI:58285"/>
        <dbReference type="ChEBI" id="CHEBI:156461"/>
        <dbReference type="ChEBI" id="CHEBI:167616"/>
        <dbReference type="EC" id="3.6.1.59"/>
    </reaction>
</comment>
<gene>
    <name evidence="7" type="ORF">JTE90_000660</name>
</gene>
<dbReference type="Gene3D" id="3.30.200.40">
    <property type="entry name" value="Scavenger mRNA decapping enzyme, N-terminal domain"/>
    <property type="match status" value="1"/>
</dbReference>
<accession>A0AAV6VVI7</accession>
<dbReference type="EC" id="3.6.1.59" evidence="2"/>
<dbReference type="GO" id="GO:0005634">
    <property type="term" value="C:nucleus"/>
    <property type="evidence" value="ECO:0007669"/>
    <property type="project" value="TreeGrafter"/>
</dbReference>
<evidence type="ECO:0000256" key="4">
    <source>
        <dbReference type="ARBA" id="ARBA00029885"/>
    </source>
</evidence>
<dbReference type="GO" id="GO:0000932">
    <property type="term" value="C:P-body"/>
    <property type="evidence" value="ECO:0007669"/>
    <property type="project" value="TreeGrafter"/>
</dbReference>
<dbReference type="GO" id="GO:0000340">
    <property type="term" value="F:RNA 7-methylguanosine cap binding"/>
    <property type="evidence" value="ECO:0007669"/>
    <property type="project" value="TreeGrafter"/>
</dbReference>
<dbReference type="GO" id="GO:0140932">
    <property type="term" value="F:5'-(N(7)-methyl 5'-triphosphoguanosine)-[mRNA] diphosphatase activity"/>
    <property type="evidence" value="ECO:0007669"/>
    <property type="project" value="UniProtKB-EC"/>
</dbReference>
<evidence type="ECO:0000256" key="2">
    <source>
        <dbReference type="ARBA" id="ARBA00012520"/>
    </source>
</evidence>
<evidence type="ECO:0000256" key="3">
    <source>
        <dbReference type="ARBA" id="ARBA00015636"/>
    </source>
</evidence>
<dbReference type="PANTHER" id="PTHR12978:SF0">
    <property type="entry name" value="M7GPPPX DIPHOSPHATASE"/>
    <property type="match status" value="1"/>
</dbReference>
<evidence type="ECO:0000313" key="8">
    <source>
        <dbReference type="Proteomes" id="UP000827092"/>
    </source>
</evidence>
<dbReference type="Gene3D" id="3.30.428.10">
    <property type="entry name" value="HIT-like"/>
    <property type="match status" value="1"/>
</dbReference>
<name>A0AAV6VVI7_9ARAC</name>
<evidence type="ECO:0000256" key="1">
    <source>
        <dbReference type="ARBA" id="ARBA00010208"/>
    </source>
</evidence>
<sequence>MAVDLTTGSYDESGIFSKYNDISKSSNDFPIPENLFSLKNFKILEILKECSSSKTVVVEGVFPGDDRLAIVVVEKMPFDTRDLSQLFTAESRLELKFRNSIYANYHVYLPSGFNGIGVQVIFPASENDYSKFIDVPVQMVTETPELYETIVKPYMIKESSQMEDLTSIASSDTRIIYNGLRGDGFLLLKDDIERCLCTSTHFRAKAVVSQKEILSLRDLTSDHVSLLSKLRDKCMEELCKKYKVSASMVESYICYPPTAYPFQVVFETVEKDSSLKAEKAYHLETVIANLRLFPEYYQKVTLTYSLPEQDPLLQKFIEKRLSGNQH</sequence>
<dbReference type="AlphaFoldDB" id="A0AAV6VVI7"/>
<dbReference type="Pfam" id="PF05652">
    <property type="entry name" value="DcpS"/>
    <property type="match status" value="1"/>
</dbReference>
<keyword evidence="8" id="KW-1185">Reference proteome</keyword>
<dbReference type="Proteomes" id="UP000827092">
    <property type="component" value="Unassembled WGS sequence"/>
</dbReference>
<dbReference type="InterPro" id="IPR036265">
    <property type="entry name" value="HIT-like_sf"/>
</dbReference>
<dbReference type="SUPFAM" id="SSF102860">
    <property type="entry name" value="mRNA decapping enzyme DcpS N-terminal domain"/>
    <property type="match status" value="1"/>
</dbReference>
<dbReference type="InterPro" id="IPR011145">
    <property type="entry name" value="Scavenger_mRNA_decap_enz_N"/>
</dbReference>
<dbReference type="EMBL" id="JAFNEN010000015">
    <property type="protein sequence ID" value="KAG8200590.1"/>
    <property type="molecule type" value="Genomic_DNA"/>
</dbReference>
<dbReference type="Pfam" id="PF11969">
    <property type="entry name" value="DcpS_C"/>
    <property type="match status" value="1"/>
</dbReference>
<reference evidence="7 8" key="1">
    <citation type="journal article" date="2022" name="Nat. Ecol. Evol.">
        <title>A masculinizing supergene underlies an exaggerated male reproductive morph in a spider.</title>
        <authorList>
            <person name="Hendrickx F."/>
            <person name="De Corte Z."/>
            <person name="Sonet G."/>
            <person name="Van Belleghem S.M."/>
            <person name="Kostlbacher S."/>
            <person name="Vangestel C."/>
        </authorList>
    </citation>
    <scope>NUCLEOTIDE SEQUENCE [LARGE SCALE GENOMIC DNA]</scope>
    <source>
        <strain evidence="7">W744_W776</strain>
    </source>
</reference>
<proteinExistence type="inferred from homology"/>
<evidence type="ECO:0000256" key="5">
    <source>
        <dbReference type="ARBA" id="ARBA00030609"/>
    </source>
</evidence>
<dbReference type="PANTHER" id="PTHR12978">
    <property type="entry name" value="HISTIDINE TRIAD HIT PROTEIN MEMBER"/>
    <property type="match status" value="1"/>
</dbReference>
<organism evidence="7 8">
    <name type="scientific">Oedothorax gibbosus</name>
    <dbReference type="NCBI Taxonomy" id="931172"/>
    <lineage>
        <taxon>Eukaryota</taxon>
        <taxon>Metazoa</taxon>
        <taxon>Ecdysozoa</taxon>
        <taxon>Arthropoda</taxon>
        <taxon>Chelicerata</taxon>
        <taxon>Arachnida</taxon>
        <taxon>Araneae</taxon>
        <taxon>Araneomorphae</taxon>
        <taxon>Entelegynae</taxon>
        <taxon>Araneoidea</taxon>
        <taxon>Linyphiidae</taxon>
        <taxon>Erigoninae</taxon>
        <taxon>Oedothorax</taxon>
    </lineage>
</organism>
<dbReference type="InterPro" id="IPR008594">
    <property type="entry name" value="DcpS/DCS2"/>
</dbReference>
<evidence type="ECO:0000256" key="6">
    <source>
        <dbReference type="ARBA" id="ARBA00048222"/>
    </source>
</evidence>
<dbReference type="GO" id="GO:0000290">
    <property type="term" value="P:deadenylation-dependent decapping of nuclear-transcribed mRNA"/>
    <property type="evidence" value="ECO:0007669"/>
    <property type="project" value="InterPro"/>
</dbReference>
<comment type="similarity">
    <text evidence="1">Belongs to the HIT family.</text>
</comment>
<protein>
    <recommendedName>
        <fullName evidence="3">m7GpppX diphosphatase</fullName>
        <ecNumber evidence="2">3.6.1.59</ecNumber>
    </recommendedName>
    <alternativeName>
        <fullName evidence="5">Decapping scavenger enzyme</fullName>
    </alternativeName>
    <alternativeName>
        <fullName evidence="4">Scavenger mRNA-decapping enzyme DcpS</fullName>
    </alternativeName>
</protein>
<dbReference type="SUPFAM" id="SSF54197">
    <property type="entry name" value="HIT-like"/>
    <property type="match status" value="1"/>
</dbReference>
<evidence type="ECO:0000313" key="7">
    <source>
        <dbReference type="EMBL" id="KAG8200590.1"/>
    </source>
</evidence>
<comment type="caution">
    <text evidence="7">The sequence shown here is derived from an EMBL/GenBank/DDBJ whole genome shotgun (WGS) entry which is preliminary data.</text>
</comment>